<dbReference type="InParanoid" id="A0A804NS51"/>
<dbReference type="EnsemblPlants" id="Zm00001eb182040_T001">
    <property type="protein sequence ID" value="Zm00001eb182040_P001"/>
    <property type="gene ID" value="Zm00001eb182040"/>
</dbReference>
<evidence type="ECO:0000313" key="3">
    <source>
        <dbReference type="Proteomes" id="UP000007305"/>
    </source>
</evidence>
<dbReference type="Gramene" id="Zm00001eb182040_T001">
    <property type="protein sequence ID" value="Zm00001eb182040_P001"/>
    <property type="gene ID" value="Zm00001eb182040"/>
</dbReference>
<sequence length="117" mass="12597">MASGPTLFSLGAPLCRPAPLLRPAAALRSAPAAALARSVLYSAAPPLSLPKRSPNPCNKPRQALPRSSMLLRLARGCSTNRSSEPRPPTSLRSPMRDDAFVFTPHVQQPRPRFDMVS</sequence>
<reference evidence="3" key="1">
    <citation type="journal article" date="2009" name="Science">
        <title>The B73 maize genome: complexity, diversity, and dynamics.</title>
        <authorList>
            <person name="Schnable P.S."/>
            <person name="Ware D."/>
            <person name="Fulton R.S."/>
            <person name="Stein J.C."/>
            <person name="Wei F."/>
            <person name="Pasternak S."/>
            <person name="Liang C."/>
            <person name="Zhang J."/>
            <person name="Fulton L."/>
            <person name="Graves T.A."/>
            <person name="Minx P."/>
            <person name="Reily A.D."/>
            <person name="Courtney L."/>
            <person name="Kruchowski S.S."/>
            <person name="Tomlinson C."/>
            <person name="Strong C."/>
            <person name="Delehaunty K."/>
            <person name="Fronick C."/>
            <person name="Courtney B."/>
            <person name="Rock S.M."/>
            <person name="Belter E."/>
            <person name="Du F."/>
            <person name="Kim K."/>
            <person name="Abbott R.M."/>
            <person name="Cotton M."/>
            <person name="Levy A."/>
            <person name="Marchetto P."/>
            <person name="Ochoa K."/>
            <person name="Jackson S.M."/>
            <person name="Gillam B."/>
            <person name="Chen W."/>
            <person name="Yan L."/>
            <person name="Higginbotham J."/>
            <person name="Cardenas M."/>
            <person name="Waligorski J."/>
            <person name="Applebaum E."/>
            <person name="Phelps L."/>
            <person name="Falcone J."/>
            <person name="Kanchi K."/>
            <person name="Thane T."/>
            <person name="Scimone A."/>
            <person name="Thane N."/>
            <person name="Henke J."/>
            <person name="Wang T."/>
            <person name="Ruppert J."/>
            <person name="Shah N."/>
            <person name="Rotter K."/>
            <person name="Hodges J."/>
            <person name="Ingenthron E."/>
            <person name="Cordes M."/>
            <person name="Kohlberg S."/>
            <person name="Sgro J."/>
            <person name="Delgado B."/>
            <person name="Mead K."/>
            <person name="Chinwalla A."/>
            <person name="Leonard S."/>
            <person name="Crouse K."/>
            <person name="Collura K."/>
            <person name="Kudrna D."/>
            <person name="Currie J."/>
            <person name="He R."/>
            <person name="Angelova A."/>
            <person name="Rajasekar S."/>
            <person name="Mueller T."/>
            <person name="Lomeli R."/>
            <person name="Scara G."/>
            <person name="Ko A."/>
            <person name="Delaney K."/>
            <person name="Wissotski M."/>
            <person name="Lopez G."/>
            <person name="Campos D."/>
            <person name="Braidotti M."/>
            <person name="Ashley E."/>
            <person name="Golser W."/>
            <person name="Kim H."/>
            <person name="Lee S."/>
            <person name="Lin J."/>
            <person name="Dujmic Z."/>
            <person name="Kim W."/>
            <person name="Talag J."/>
            <person name="Zuccolo A."/>
            <person name="Fan C."/>
            <person name="Sebastian A."/>
            <person name="Kramer M."/>
            <person name="Spiegel L."/>
            <person name="Nascimento L."/>
            <person name="Zutavern T."/>
            <person name="Miller B."/>
            <person name="Ambroise C."/>
            <person name="Muller S."/>
            <person name="Spooner W."/>
            <person name="Narechania A."/>
            <person name="Ren L."/>
            <person name="Wei S."/>
            <person name="Kumari S."/>
            <person name="Faga B."/>
            <person name="Levy M.J."/>
            <person name="McMahan L."/>
            <person name="Van Buren P."/>
            <person name="Vaughn M.W."/>
            <person name="Ying K."/>
            <person name="Yeh C.-T."/>
            <person name="Emrich S.J."/>
            <person name="Jia Y."/>
            <person name="Kalyanaraman A."/>
            <person name="Hsia A.-P."/>
            <person name="Barbazuk W.B."/>
            <person name="Baucom R.S."/>
            <person name="Brutnell T.P."/>
            <person name="Carpita N.C."/>
            <person name="Chaparro C."/>
            <person name="Chia J.-M."/>
            <person name="Deragon J.-M."/>
            <person name="Estill J.C."/>
            <person name="Fu Y."/>
            <person name="Jeddeloh J.A."/>
            <person name="Han Y."/>
            <person name="Lee H."/>
            <person name="Li P."/>
            <person name="Lisch D.R."/>
            <person name="Liu S."/>
            <person name="Liu Z."/>
            <person name="Nagel D.H."/>
            <person name="McCann M.C."/>
            <person name="SanMiguel P."/>
            <person name="Myers A.M."/>
            <person name="Nettleton D."/>
            <person name="Nguyen J."/>
            <person name="Penning B.W."/>
            <person name="Ponnala L."/>
            <person name="Schneider K.L."/>
            <person name="Schwartz D.C."/>
            <person name="Sharma A."/>
            <person name="Soderlund C."/>
            <person name="Springer N.M."/>
            <person name="Sun Q."/>
            <person name="Wang H."/>
            <person name="Waterman M."/>
            <person name="Westerman R."/>
            <person name="Wolfgruber T.K."/>
            <person name="Yang L."/>
            <person name="Yu Y."/>
            <person name="Zhang L."/>
            <person name="Zhou S."/>
            <person name="Zhu Q."/>
            <person name="Bennetzen J.L."/>
            <person name="Dawe R.K."/>
            <person name="Jiang J."/>
            <person name="Jiang N."/>
            <person name="Presting G.G."/>
            <person name="Wessler S.R."/>
            <person name="Aluru S."/>
            <person name="Martienssen R.A."/>
            <person name="Clifton S.W."/>
            <person name="McCombie W.R."/>
            <person name="Wing R.A."/>
            <person name="Wilson R.K."/>
        </authorList>
    </citation>
    <scope>NUCLEOTIDE SEQUENCE [LARGE SCALE GENOMIC DNA]</scope>
    <source>
        <strain evidence="3">cv. B73</strain>
    </source>
</reference>
<feature type="region of interest" description="Disordered" evidence="1">
    <location>
        <begin position="76"/>
        <end position="97"/>
    </location>
</feature>
<accession>A0A804NS51</accession>
<evidence type="ECO:0000313" key="2">
    <source>
        <dbReference type="EnsemblPlants" id="Zm00001eb182040_P001"/>
    </source>
</evidence>
<evidence type="ECO:0000256" key="1">
    <source>
        <dbReference type="SAM" id="MobiDB-lite"/>
    </source>
</evidence>
<protein>
    <submittedName>
        <fullName evidence="2">Uncharacterized protein</fullName>
    </submittedName>
</protein>
<reference evidence="2" key="2">
    <citation type="submission" date="2019-07" db="EMBL/GenBank/DDBJ databases">
        <authorList>
            <person name="Seetharam A."/>
            <person name="Woodhouse M."/>
            <person name="Cannon E."/>
        </authorList>
    </citation>
    <scope>NUCLEOTIDE SEQUENCE [LARGE SCALE GENOMIC DNA]</scope>
    <source>
        <strain evidence="2">cv. B73</strain>
    </source>
</reference>
<organism evidence="2 3">
    <name type="scientific">Zea mays</name>
    <name type="common">Maize</name>
    <dbReference type="NCBI Taxonomy" id="4577"/>
    <lineage>
        <taxon>Eukaryota</taxon>
        <taxon>Viridiplantae</taxon>
        <taxon>Streptophyta</taxon>
        <taxon>Embryophyta</taxon>
        <taxon>Tracheophyta</taxon>
        <taxon>Spermatophyta</taxon>
        <taxon>Magnoliopsida</taxon>
        <taxon>Liliopsida</taxon>
        <taxon>Poales</taxon>
        <taxon>Poaceae</taxon>
        <taxon>PACMAD clade</taxon>
        <taxon>Panicoideae</taxon>
        <taxon>Andropogonodae</taxon>
        <taxon>Andropogoneae</taxon>
        <taxon>Tripsacinae</taxon>
        <taxon>Zea</taxon>
    </lineage>
</organism>
<reference evidence="2" key="3">
    <citation type="submission" date="2021-05" db="UniProtKB">
        <authorList>
            <consortium name="EnsemblPlants"/>
        </authorList>
    </citation>
    <scope>IDENTIFICATION</scope>
    <source>
        <strain evidence="2">cv. B73</strain>
    </source>
</reference>
<proteinExistence type="predicted"/>
<keyword evidence="3" id="KW-1185">Reference proteome</keyword>
<dbReference type="Proteomes" id="UP000007305">
    <property type="component" value="Chromosome 4"/>
</dbReference>
<dbReference type="AlphaFoldDB" id="A0A804NS51"/>
<name>A0A804NS51_MAIZE</name>